<organism evidence="3 4">
    <name type="scientific">Montanilutibacter psychrotolerans</name>
    <dbReference type="NCBI Taxonomy" id="1327343"/>
    <lineage>
        <taxon>Bacteria</taxon>
        <taxon>Pseudomonadati</taxon>
        <taxon>Pseudomonadota</taxon>
        <taxon>Gammaproteobacteria</taxon>
        <taxon>Lysobacterales</taxon>
        <taxon>Lysobacteraceae</taxon>
        <taxon>Montanilutibacter</taxon>
    </lineage>
</organism>
<dbReference type="Gene3D" id="3.30.9.10">
    <property type="entry name" value="D-Amino Acid Oxidase, subunit A, domain 2"/>
    <property type="match status" value="1"/>
</dbReference>
<dbReference type="SUPFAM" id="SSF51905">
    <property type="entry name" value="FAD/NAD(P)-binding domain"/>
    <property type="match status" value="1"/>
</dbReference>
<feature type="domain" description="FAD dependent oxidoreductase" evidence="2">
    <location>
        <begin position="22"/>
        <end position="415"/>
    </location>
</feature>
<evidence type="ECO:0000313" key="4">
    <source>
        <dbReference type="Proteomes" id="UP000267049"/>
    </source>
</evidence>
<dbReference type="InterPro" id="IPR036188">
    <property type="entry name" value="FAD/NAD-bd_sf"/>
</dbReference>
<gene>
    <name evidence="3" type="ORF">EER27_13890</name>
</gene>
<name>A0A3M8SP90_9GAMM</name>
<dbReference type="InterPro" id="IPR006076">
    <property type="entry name" value="FAD-dep_OxRdtase"/>
</dbReference>
<comment type="caution">
    <text evidence="3">The sequence shown here is derived from an EMBL/GenBank/DDBJ whole genome shotgun (WGS) entry which is preliminary data.</text>
</comment>
<evidence type="ECO:0000259" key="2">
    <source>
        <dbReference type="Pfam" id="PF01266"/>
    </source>
</evidence>
<dbReference type="Pfam" id="PF01266">
    <property type="entry name" value="DAO"/>
    <property type="match status" value="1"/>
</dbReference>
<keyword evidence="1" id="KW-0560">Oxidoreductase</keyword>
<dbReference type="OrthoDB" id="9805337at2"/>
<dbReference type="GO" id="GO:0016491">
    <property type="term" value="F:oxidoreductase activity"/>
    <property type="evidence" value="ECO:0007669"/>
    <property type="project" value="UniProtKB-KW"/>
</dbReference>
<dbReference type="Gene3D" id="3.50.50.60">
    <property type="entry name" value="FAD/NAD(P)-binding domain"/>
    <property type="match status" value="2"/>
</dbReference>
<dbReference type="PANTHER" id="PTHR13847">
    <property type="entry name" value="SARCOSINE DEHYDROGENASE-RELATED"/>
    <property type="match status" value="1"/>
</dbReference>
<accession>A0A3M8SP90</accession>
<reference evidence="3 4" key="1">
    <citation type="submission" date="2018-11" db="EMBL/GenBank/DDBJ databases">
        <title>Lysobacter cryohumiis sp. nov., isolated from soil in the Tianshan Mountains, Xinjiang, China.</title>
        <authorList>
            <person name="Luo Y."/>
            <person name="Sheng H."/>
        </authorList>
    </citation>
    <scope>NUCLEOTIDE SEQUENCE [LARGE SCALE GENOMIC DNA]</scope>
    <source>
        <strain evidence="3 4">ZS60</strain>
    </source>
</reference>
<protein>
    <submittedName>
        <fullName evidence="3">FAD-dependent oxidoreductase</fullName>
    </submittedName>
</protein>
<dbReference type="EMBL" id="RIBS01000007">
    <property type="protein sequence ID" value="RNF82593.1"/>
    <property type="molecule type" value="Genomic_DNA"/>
</dbReference>
<dbReference type="SUPFAM" id="SSF54373">
    <property type="entry name" value="FAD-linked reductases, C-terminal domain"/>
    <property type="match status" value="1"/>
</dbReference>
<evidence type="ECO:0000313" key="3">
    <source>
        <dbReference type="EMBL" id="RNF82593.1"/>
    </source>
</evidence>
<evidence type="ECO:0000256" key="1">
    <source>
        <dbReference type="ARBA" id="ARBA00023002"/>
    </source>
</evidence>
<dbReference type="PANTHER" id="PTHR13847:SF289">
    <property type="entry name" value="GLYCINE OXIDASE"/>
    <property type="match status" value="1"/>
</dbReference>
<proteinExistence type="predicted"/>
<keyword evidence="4" id="KW-1185">Reference proteome</keyword>
<dbReference type="GO" id="GO:0005737">
    <property type="term" value="C:cytoplasm"/>
    <property type="evidence" value="ECO:0007669"/>
    <property type="project" value="TreeGrafter"/>
</dbReference>
<sequence>MSDSLSGGRVSDFVAAQNQTWDVVVVGAGVSGLASALALVETGRRVAVVEASRIGAGSSHGNCGTITPSHAGPLAAPGTIAKALRWTLTPDAPLYIPPRFDPLLWRWLLRFAMRCNLRDWEASARAKSALLNDSRARLHDWVRDYRLACEFVESGEDYVFRDARAFEHGQHELDLLRELGVPVELIDGPAYEADEPAIKPGVAGAIRFGGDAALRPDRYVDELARVFRERGGTVIEQCALHSLREVGDGIELTTTQGRMTAREVVVATGAWSPRLAEAIGWPALRRAMQPGKGYSITYSPPTLAPRRPLVLRERQVCVTAWDSGYRLGSTMEFSGFDDSLNERRLGALERGAAEYLHEPVGPEVRERWCGWRPMSCDDIPIIGPVPGRRHLWLATGHGMMGVGMSCGTGQLVADLISGRAPAIDPAPYSPARLR</sequence>
<dbReference type="AlphaFoldDB" id="A0A3M8SP90"/>
<dbReference type="Proteomes" id="UP000267049">
    <property type="component" value="Unassembled WGS sequence"/>
</dbReference>